<dbReference type="SUPFAM" id="SSF56784">
    <property type="entry name" value="HAD-like"/>
    <property type="match status" value="1"/>
</dbReference>
<dbReference type="OrthoDB" id="9792518at2"/>
<dbReference type="InterPro" id="IPR036412">
    <property type="entry name" value="HAD-like_sf"/>
</dbReference>
<dbReference type="Gene3D" id="1.10.150.240">
    <property type="entry name" value="Putative phosphatase, domain 2"/>
    <property type="match status" value="1"/>
</dbReference>
<reference evidence="1 2" key="1">
    <citation type="journal article" date="2015" name="Genome Announc.">
        <title>Expanding the biotechnology potential of lactobacilli through comparative genomics of 213 strains and associated genera.</title>
        <authorList>
            <person name="Sun Z."/>
            <person name="Harris H.M."/>
            <person name="McCann A."/>
            <person name="Guo C."/>
            <person name="Argimon S."/>
            <person name="Zhang W."/>
            <person name="Yang X."/>
            <person name="Jeffery I.B."/>
            <person name="Cooney J.C."/>
            <person name="Kagawa T.F."/>
            <person name="Liu W."/>
            <person name="Song Y."/>
            <person name="Salvetti E."/>
            <person name="Wrobel A."/>
            <person name="Rasinkangas P."/>
            <person name="Parkhill J."/>
            <person name="Rea M.C."/>
            <person name="O'Sullivan O."/>
            <person name="Ritari J."/>
            <person name="Douillard F.P."/>
            <person name="Paul Ross R."/>
            <person name="Yang R."/>
            <person name="Briner A.E."/>
            <person name="Felis G.E."/>
            <person name="de Vos W.M."/>
            <person name="Barrangou R."/>
            <person name="Klaenhammer T.R."/>
            <person name="Caufield P.W."/>
            <person name="Cui Y."/>
            <person name="Zhang H."/>
            <person name="O'Toole P.W."/>
        </authorList>
    </citation>
    <scope>NUCLEOTIDE SEQUENCE [LARGE SCALE GENOMIC DNA]</scope>
    <source>
        <strain evidence="1 2">DSM 22467</strain>
    </source>
</reference>
<dbReference type="SFLD" id="SFLDS00003">
    <property type="entry name" value="Haloacid_Dehalogenase"/>
    <property type="match status" value="1"/>
</dbReference>
<dbReference type="GO" id="GO:0006281">
    <property type="term" value="P:DNA repair"/>
    <property type="evidence" value="ECO:0007669"/>
    <property type="project" value="TreeGrafter"/>
</dbReference>
<sequence>MQNLIFDLDGTLLDTETMYMRALQAVLHERGIDRPYADLTATFGIPSRDALVRLQIPDLENVLAEWGDRTLAYKDTVSIYPGVTAALAELQETGVNLAIMTSKRRFEYERDVVSVGLDQYFKVTVVAEDVAHGKPAPDGILLAMQRLGADPAATVYVGDTAYDFTAAHAAGVAFGFAGWNGKQPVNYHPDRLFTTPGDMLVH</sequence>
<comment type="caution">
    <text evidence="1">The sequence shown here is derived from an EMBL/GenBank/DDBJ whole genome shotgun (WGS) entry which is preliminary data.</text>
</comment>
<name>A0A0R2M1F9_9LACO</name>
<dbReference type="PANTHER" id="PTHR43434">
    <property type="entry name" value="PHOSPHOGLYCOLATE PHOSPHATASE"/>
    <property type="match status" value="1"/>
</dbReference>
<dbReference type="Proteomes" id="UP000051906">
    <property type="component" value="Unassembled WGS sequence"/>
</dbReference>
<dbReference type="EMBL" id="JQCA01000002">
    <property type="protein sequence ID" value="KRO05616.1"/>
    <property type="molecule type" value="Genomic_DNA"/>
</dbReference>
<gene>
    <name evidence="1" type="ORF">IV54_GL000451</name>
</gene>
<dbReference type="SFLD" id="SFLDG01129">
    <property type="entry name" value="C1.5:_HAD__Beta-PGM__Phosphata"/>
    <property type="match status" value="1"/>
</dbReference>
<dbReference type="PRINTS" id="PR00413">
    <property type="entry name" value="HADHALOGNASE"/>
</dbReference>
<dbReference type="NCBIfam" id="TIGR01509">
    <property type="entry name" value="HAD-SF-IA-v3"/>
    <property type="match status" value="1"/>
</dbReference>
<organism evidence="1 2">
    <name type="scientific">Levilactobacillus paucivorans</name>
    <dbReference type="NCBI Taxonomy" id="616990"/>
    <lineage>
        <taxon>Bacteria</taxon>
        <taxon>Bacillati</taxon>
        <taxon>Bacillota</taxon>
        <taxon>Bacilli</taxon>
        <taxon>Lactobacillales</taxon>
        <taxon>Lactobacillaceae</taxon>
        <taxon>Levilactobacillus</taxon>
    </lineage>
</organism>
<dbReference type="InterPro" id="IPR006439">
    <property type="entry name" value="HAD-SF_hydro_IA"/>
</dbReference>
<dbReference type="InterPro" id="IPR050155">
    <property type="entry name" value="HAD-like_hydrolase_sf"/>
</dbReference>
<dbReference type="GO" id="GO:0008967">
    <property type="term" value="F:phosphoglycolate phosphatase activity"/>
    <property type="evidence" value="ECO:0007669"/>
    <property type="project" value="TreeGrafter"/>
</dbReference>
<dbReference type="InterPro" id="IPR041492">
    <property type="entry name" value="HAD_2"/>
</dbReference>
<dbReference type="PATRIC" id="fig|616990.3.peg.486"/>
<dbReference type="STRING" id="616990.IV54_GL000451"/>
<evidence type="ECO:0000313" key="1">
    <source>
        <dbReference type="EMBL" id="KRO05616.1"/>
    </source>
</evidence>
<evidence type="ECO:0000313" key="2">
    <source>
        <dbReference type="Proteomes" id="UP000051906"/>
    </source>
</evidence>
<dbReference type="SFLD" id="SFLDG01135">
    <property type="entry name" value="C1.5.6:_HAD__Beta-PGM__Phospha"/>
    <property type="match status" value="1"/>
</dbReference>
<keyword evidence="2" id="KW-1185">Reference proteome</keyword>
<dbReference type="AlphaFoldDB" id="A0A0R2M1F9"/>
<dbReference type="Gene3D" id="3.40.50.1000">
    <property type="entry name" value="HAD superfamily/HAD-like"/>
    <property type="match status" value="1"/>
</dbReference>
<protein>
    <submittedName>
        <fullName evidence="1">Phosphatase</fullName>
    </submittedName>
</protein>
<dbReference type="RefSeq" id="WP_057877390.1">
    <property type="nucleotide sequence ID" value="NZ_JQCA01000002.1"/>
</dbReference>
<proteinExistence type="predicted"/>
<dbReference type="InterPro" id="IPR023198">
    <property type="entry name" value="PGP-like_dom2"/>
</dbReference>
<dbReference type="GO" id="GO:0005829">
    <property type="term" value="C:cytosol"/>
    <property type="evidence" value="ECO:0007669"/>
    <property type="project" value="TreeGrafter"/>
</dbReference>
<dbReference type="InterPro" id="IPR023214">
    <property type="entry name" value="HAD_sf"/>
</dbReference>
<dbReference type="Pfam" id="PF13419">
    <property type="entry name" value="HAD_2"/>
    <property type="match status" value="1"/>
</dbReference>
<dbReference type="PANTHER" id="PTHR43434:SF26">
    <property type="entry name" value="PYROPHOSPHATASE PPAX"/>
    <property type="match status" value="1"/>
</dbReference>
<dbReference type="NCBIfam" id="TIGR01549">
    <property type="entry name" value="HAD-SF-IA-v1"/>
    <property type="match status" value="1"/>
</dbReference>
<accession>A0A0R2M1F9</accession>